<evidence type="ECO:0000256" key="1">
    <source>
        <dbReference type="SAM" id="MobiDB-lite"/>
    </source>
</evidence>
<sequence>MRSRTAAATAVALSTAAFLLVPAAVPTATATAAAAAAENRPRISGHRGAAGYAPENTLPSFDKADALGIDWVETDVQRTRDGELVLLHDRDLRRTTNVESVFPSRADRPVGDFTAAELARLDAGSWMGARFAGTRIPTLGQTLDRLDRNGQSLLLEIKQPDLHPGIEGDILDVLARKGWLDGSHVDHRLTVMSFGTNAVRTIHRKRPELKTSVLVTARPSASALRGYAAYADQVNPDYRQVSGDFVAAVHALKGAHGKPLETVPWVVNTASAAREVAGWGADGMTSDLPDMAARALG</sequence>
<dbReference type="PROSITE" id="PS51704">
    <property type="entry name" value="GP_PDE"/>
    <property type="match status" value="1"/>
</dbReference>
<feature type="signal peptide" evidence="2">
    <location>
        <begin position="1"/>
        <end position="23"/>
    </location>
</feature>
<dbReference type="InterPro" id="IPR017946">
    <property type="entry name" value="PLC-like_Pdiesterase_TIM-brl"/>
</dbReference>
<evidence type="ECO:0000313" key="5">
    <source>
        <dbReference type="Proteomes" id="UP000052982"/>
    </source>
</evidence>
<feature type="domain" description="GP-PDE" evidence="3">
    <location>
        <begin position="41"/>
        <end position="296"/>
    </location>
</feature>
<keyword evidence="5" id="KW-1185">Reference proteome</keyword>
<keyword evidence="2" id="KW-0732">Signal</keyword>
<organism evidence="4 5">
    <name type="scientific">Streptomyces griseoruber</name>
    <dbReference type="NCBI Taxonomy" id="1943"/>
    <lineage>
        <taxon>Bacteria</taxon>
        <taxon>Bacillati</taxon>
        <taxon>Actinomycetota</taxon>
        <taxon>Actinomycetes</taxon>
        <taxon>Kitasatosporales</taxon>
        <taxon>Streptomycetaceae</taxon>
        <taxon>Streptomyces</taxon>
    </lineage>
</organism>
<comment type="caution">
    <text evidence="4">The sequence shown here is derived from an EMBL/GenBank/DDBJ whole genome shotgun (WGS) entry which is preliminary data.</text>
</comment>
<dbReference type="GO" id="GO:0006629">
    <property type="term" value="P:lipid metabolic process"/>
    <property type="evidence" value="ECO:0007669"/>
    <property type="project" value="InterPro"/>
</dbReference>
<evidence type="ECO:0000256" key="2">
    <source>
        <dbReference type="SAM" id="SignalP"/>
    </source>
</evidence>
<dbReference type="SUPFAM" id="SSF51695">
    <property type="entry name" value="PLC-like phosphodiesterases"/>
    <property type="match status" value="1"/>
</dbReference>
<evidence type="ECO:0000259" key="3">
    <source>
        <dbReference type="PROSITE" id="PS51704"/>
    </source>
</evidence>
<dbReference type="RefSeq" id="WP_055631295.1">
    <property type="nucleotide sequence ID" value="NZ_KQ948785.1"/>
</dbReference>
<dbReference type="EMBL" id="LMWW01000072">
    <property type="protein sequence ID" value="KUN75945.1"/>
    <property type="molecule type" value="Genomic_DNA"/>
</dbReference>
<protein>
    <submittedName>
        <fullName evidence="4">Glycerophosphodiester phosphodiesterase</fullName>
    </submittedName>
</protein>
<name>A0A117R7W1_9ACTN</name>
<dbReference type="PANTHER" id="PTHR46211">
    <property type="entry name" value="GLYCEROPHOSPHORYL DIESTER PHOSPHODIESTERASE"/>
    <property type="match status" value="1"/>
</dbReference>
<dbReference type="PANTHER" id="PTHR46211:SF1">
    <property type="entry name" value="GLYCEROPHOSPHODIESTER PHOSPHODIESTERASE, CYTOPLASMIC"/>
    <property type="match status" value="1"/>
</dbReference>
<feature type="region of interest" description="Disordered" evidence="1">
    <location>
        <begin position="37"/>
        <end position="56"/>
    </location>
</feature>
<dbReference type="AlphaFoldDB" id="A0A117R7W1"/>
<dbReference type="Pfam" id="PF03009">
    <property type="entry name" value="GDPD"/>
    <property type="match status" value="1"/>
</dbReference>
<accession>A0A117R7W1</accession>
<proteinExistence type="predicted"/>
<evidence type="ECO:0000313" key="4">
    <source>
        <dbReference type="EMBL" id="KUN75945.1"/>
    </source>
</evidence>
<dbReference type="OrthoDB" id="3268277at2"/>
<dbReference type="STRING" id="1943.AQJ64_40445"/>
<dbReference type="Gene3D" id="3.20.20.190">
    <property type="entry name" value="Phosphatidylinositol (PI) phosphodiesterase"/>
    <property type="match status" value="1"/>
</dbReference>
<dbReference type="GO" id="GO:0008081">
    <property type="term" value="F:phosphoric diester hydrolase activity"/>
    <property type="evidence" value="ECO:0007669"/>
    <property type="project" value="InterPro"/>
</dbReference>
<feature type="chain" id="PRO_5039294716" evidence="2">
    <location>
        <begin position="24"/>
        <end position="297"/>
    </location>
</feature>
<dbReference type="Proteomes" id="UP000052982">
    <property type="component" value="Unassembled WGS sequence"/>
</dbReference>
<reference evidence="4 5" key="1">
    <citation type="submission" date="2015-10" db="EMBL/GenBank/DDBJ databases">
        <title>Draft genome sequence of Streptomyces griseoruber DSM 40281, type strain for the species Streptomyces griseoruber.</title>
        <authorList>
            <person name="Ruckert C."/>
            <person name="Winkler A."/>
            <person name="Kalinowski J."/>
            <person name="Kampfer P."/>
            <person name="Glaeser S."/>
        </authorList>
    </citation>
    <scope>NUCLEOTIDE SEQUENCE [LARGE SCALE GENOMIC DNA]</scope>
    <source>
        <strain evidence="4 5">DSM 40281</strain>
    </source>
</reference>
<gene>
    <name evidence="4" type="ORF">AQJ64_40445</name>
</gene>
<dbReference type="InterPro" id="IPR030395">
    <property type="entry name" value="GP_PDE_dom"/>
</dbReference>